<evidence type="ECO:0000256" key="1">
    <source>
        <dbReference type="SAM" id="MobiDB-lite"/>
    </source>
</evidence>
<dbReference type="AlphaFoldDB" id="A0A6P2DC94"/>
<dbReference type="KEGG" id="gms:SOIL9_04480"/>
<organism evidence="2 3">
    <name type="scientific">Gemmata massiliana</name>
    <dbReference type="NCBI Taxonomy" id="1210884"/>
    <lineage>
        <taxon>Bacteria</taxon>
        <taxon>Pseudomonadati</taxon>
        <taxon>Planctomycetota</taxon>
        <taxon>Planctomycetia</taxon>
        <taxon>Gemmatales</taxon>
        <taxon>Gemmataceae</taxon>
        <taxon>Gemmata</taxon>
    </lineage>
</organism>
<accession>A0A6P2DC94</accession>
<dbReference type="Proteomes" id="UP000464178">
    <property type="component" value="Chromosome"/>
</dbReference>
<keyword evidence="3" id="KW-1185">Reference proteome</keyword>
<feature type="compositionally biased region" description="Polar residues" evidence="1">
    <location>
        <begin position="19"/>
        <end position="28"/>
    </location>
</feature>
<feature type="region of interest" description="Disordered" evidence="1">
    <location>
        <begin position="19"/>
        <end position="39"/>
    </location>
</feature>
<name>A0A6P2DC94_9BACT</name>
<dbReference type="EMBL" id="LR593886">
    <property type="protein sequence ID" value="VTR97975.1"/>
    <property type="molecule type" value="Genomic_DNA"/>
</dbReference>
<evidence type="ECO:0000313" key="3">
    <source>
        <dbReference type="Proteomes" id="UP000464178"/>
    </source>
</evidence>
<protein>
    <submittedName>
        <fullName evidence="2">Uncharacterized protein</fullName>
    </submittedName>
</protein>
<sequence length="58" mass="6381">MGIPIDLQNVGAKHVQFGHTSSRPSLPLNQKHGSRHAGHFTGGVRVRFVNIVQQFSHP</sequence>
<evidence type="ECO:0000313" key="2">
    <source>
        <dbReference type="EMBL" id="VTR97975.1"/>
    </source>
</evidence>
<proteinExistence type="predicted"/>
<gene>
    <name evidence="2" type="ORF">SOIL9_04480</name>
</gene>
<reference evidence="2 3" key="1">
    <citation type="submission" date="2019-05" db="EMBL/GenBank/DDBJ databases">
        <authorList>
            <consortium name="Science for Life Laboratories"/>
        </authorList>
    </citation>
    <scope>NUCLEOTIDE SEQUENCE [LARGE SCALE GENOMIC DNA]</scope>
    <source>
        <strain evidence="2">Soil9</strain>
    </source>
</reference>